<dbReference type="HOGENOM" id="CLU_948197_0_0_1"/>
<dbReference type="OrthoDB" id="10301864at2759"/>
<keyword evidence="1" id="KW-0175">Coiled coil</keyword>
<dbReference type="RefSeq" id="XP_001426740.1">
    <property type="nucleotide sequence ID" value="XM_001426703.1"/>
</dbReference>
<protein>
    <recommendedName>
        <fullName evidence="4">ENTH domain-containing protein</fullName>
    </recommendedName>
</protein>
<gene>
    <name evidence="2" type="ORF">GSPATT00029974001</name>
</gene>
<reference evidence="2 3" key="1">
    <citation type="journal article" date="2006" name="Nature">
        <title>Global trends of whole-genome duplications revealed by the ciliate Paramecium tetraurelia.</title>
        <authorList>
            <consortium name="Genoscope"/>
            <person name="Aury J.-M."/>
            <person name="Jaillon O."/>
            <person name="Duret L."/>
            <person name="Noel B."/>
            <person name="Jubin C."/>
            <person name="Porcel B.M."/>
            <person name="Segurens B."/>
            <person name="Daubin V."/>
            <person name="Anthouard V."/>
            <person name="Aiach N."/>
            <person name="Arnaiz O."/>
            <person name="Billaut A."/>
            <person name="Beisson J."/>
            <person name="Blanc I."/>
            <person name="Bouhouche K."/>
            <person name="Camara F."/>
            <person name="Duharcourt S."/>
            <person name="Guigo R."/>
            <person name="Gogendeau D."/>
            <person name="Katinka M."/>
            <person name="Keller A.-M."/>
            <person name="Kissmehl R."/>
            <person name="Klotz C."/>
            <person name="Koll F."/>
            <person name="Le Moue A."/>
            <person name="Lepere C."/>
            <person name="Malinsky S."/>
            <person name="Nowacki M."/>
            <person name="Nowak J.K."/>
            <person name="Plattner H."/>
            <person name="Poulain J."/>
            <person name="Ruiz F."/>
            <person name="Serrano V."/>
            <person name="Zagulski M."/>
            <person name="Dessen P."/>
            <person name="Betermier M."/>
            <person name="Weissenbach J."/>
            <person name="Scarpelli C."/>
            <person name="Schachter V."/>
            <person name="Sperling L."/>
            <person name="Meyer E."/>
            <person name="Cohen J."/>
            <person name="Wincker P."/>
        </authorList>
    </citation>
    <scope>NUCLEOTIDE SEQUENCE [LARGE SCALE GENOMIC DNA]</scope>
    <source>
        <strain evidence="2 3">Stock d4-2</strain>
    </source>
</reference>
<dbReference type="Proteomes" id="UP000000600">
    <property type="component" value="Unassembled WGS sequence"/>
</dbReference>
<dbReference type="KEGG" id="ptm:GSPATT00029974001"/>
<organism evidence="2 3">
    <name type="scientific">Paramecium tetraurelia</name>
    <dbReference type="NCBI Taxonomy" id="5888"/>
    <lineage>
        <taxon>Eukaryota</taxon>
        <taxon>Sar</taxon>
        <taxon>Alveolata</taxon>
        <taxon>Ciliophora</taxon>
        <taxon>Intramacronucleata</taxon>
        <taxon>Oligohymenophorea</taxon>
        <taxon>Peniculida</taxon>
        <taxon>Parameciidae</taxon>
        <taxon>Paramecium</taxon>
    </lineage>
</organism>
<keyword evidence="3" id="KW-1185">Reference proteome</keyword>
<dbReference type="EMBL" id="CT868002">
    <property type="protein sequence ID" value="CAK59342.1"/>
    <property type="molecule type" value="Genomic_DNA"/>
</dbReference>
<dbReference type="GeneID" id="5012524"/>
<proteinExistence type="predicted"/>
<feature type="coiled-coil region" evidence="1">
    <location>
        <begin position="189"/>
        <end position="216"/>
    </location>
</feature>
<dbReference type="AlphaFoldDB" id="A0BLC5"/>
<evidence type="ECO:0008006" key="4">
    <source>
        <dbReference type="Google" id="ProtNLM"/>
    </source>
</evidence>
<name>A0BLC5_PARTE</name>
<evidence type="ECO:0000313" key="3">
    <source>
        <dbReference type="Proteomes" id="UP000000600"/>
    </source>
</evidence>
<evidence type="ECO:0000256" key="1">
    <source>
        <dbReference type="SAM" id="Coils"/>
    </source>
</evidence>
<evidence type="ECO:0000313" key="2">
    <source>
        <dbReference type="EMBL" id="CAK59342.1"/>
    </source>
</evidence>
<sequence length="310" mass="36523">MFNNIKRNLTIFNRDIVESSWLKSLIDDVPKAKHIQILQNCLQGEYINVDPKIALRKISLRLQHSQKPLNALKSLYLAHVLNKFLIPQLTDKIIDQQCKDPADLLMASVAHLYYSYLKSQKNVFEKIDSIFKMNRQLEVLLLKTNIPIIKEILYLLMIDIIALFHSIDQQDDQEKRIRAMKQVRRFIDLKGYLQMNQELQNKLNTLNFQEIKQQQQIEWKICKTNPNNQEIQTQHFELNKKQLSIQINESTNFENYQTCQEHPQDRRMSLQTRTISNQRGIVQSNTTTSSSIRNNFFIPKQGPLSFLIPS</sequence>
<accession>A0BLC5</accession>
<dbReference type="OMA" id="EWKICKT"/>
<dbReference type="InParanoid" id="A0BLC5"/>